<comment type="caution">
    <text evidence="1">The sequence shown here is derived from an EMBL/GenBank/DDBJ whole genome shotgun (WGS) entry which is preliminary data.</text>
</comment>
<reference evidence="1" key="1">
    <citation type="submission" date="2022-10" db="EMBL/GenBank/DDBJ databases">
        <title>Genome Sequence of Xylaria curta.</title>
        <authorList>
            <person name="Buettner E."/>
        </authorList>
    </citation>
    <scope>NUCLEOTIDE SEQUENCE</scope>
    <source>
        <strain evidence="1">Babe10</strain>
    </source>
</reference>
<accession>A0ACC1PCW7</accession>
<name>A0ACC1PCW7_9PEZI</name>
<dbReference type="Proteomes" id="UP001143856">
    <property type="component" value="Unassembled WGS sequence"/>
</dbReference>
<organism evidence="1 2">
    <name type="scientific">Xylaria curta</name>
    <dbReference type="NCBI Taxonomy" id="42375"/>
    <lineage>
        <taxon>Eukaryota</taxon>
        <taxon>Fungi</taxon>
        <taxon>Dikarya</taxon>
        <taxon>Ascomycota</taxon>
        <taxon>Pezizomycotina</taxon>
        <taxon>Sordariomycetes</taxon>
        <taxon>Xylariomycetidae</taxon>
        <taxon>Xylariales</taxon>
        <taxon>Xylariaceae</taxon>
        <taxon>Xylaria</taxon>
    </lineage>
</organism>
<gene>
    <name evidence="1" type="ORF">NUW58_g3373</name>
</gene>
<keyword evidence="2" id="KW-1185">Reference proteome</keyword>
<proteinExistence type="predicted"/>
<evidence type="ECO:0000313" key="2">
    <source>
        <dbReference type="Proteomes" id="UP001143856"/>
    </source>
</evidence>
<dbReference type="EMBL" id="JAPDGR010000507">
    <property type="protein sequence ID" value="KAJ2989641.1"/>
    <property type="molecule type" value="Genomic_DNA"/>
</dbReference>
<protein>
    <submittedName>
        <fullName evidence="1">Uncharacterized protein</fullName>
    </submittedName>
</protein>
<evidence type="ECO:0000313" key="1">
    <source>
        <dbReference type="EMBL" id="KAJ2989641.1"/>
    </source>
</evidence>
<sequence length="422" mass="44756">MFLKICNLELQELVLASAEARAGRGRDYGASPGTERVTVLDWPMCASVLKMLRSLFLSAVIHGGLVAATTVTLISSHTGSSCSYNFGTGGVPLTPVPTQSTRTYLTIRETRPTVTIPTVVTVSAPTTITKTVYTTTFTTYIQHVGTISTWTQGAAYVSTIATATFASTVCANGANPTTVTKYTGTYSPISGQSTTIPSTYPTEAFCTTATSYYQILFPTETSGFTTTTVTPTTLIPLTTSTATYTVDFGTVYVTLTTVTATRTTWTVPGVSVTKTVACDGPTYTKTMDARCAPTNLIGDINGKGLLSGTYADRSVVAYNSKGLWLKDYTACCQACLDNKGCGAAMADVYGCGLLYIASEKGEPVCDAFIYSFTAWNYVLPGQGLVNSNGCDWVEYEPRNLVEGVPKSPPSQRVGTRGVSFEG</sequence>